<evidence type="ECO:0000313" key="3">
    <source>
        <dbReference type="Proteomes" id="UP000653056"/>
    </source>
</evidence>
<gene>
    <name evidence="2" type="ORF">GCM10007160_15600</name>
</gene>
<keyword evidence="3" id="KW-1185">Reference proteome</keyword>
<proteinExistence type="predicted"/>
<dbReference type="Proteomes" id="UP000653056">
    <property type="component" value="Unassembled WGS sequence"/>
</dbReference>
<evidence type="ECO:0000259" key="1">
    <source>
        <dbReference type="PROSITE" id="PS51186"/>
    </source>
</evidence>
<sequence>MQQRNMEEKDLAACARLFARVFSADPWNEPWDDELALRRLVHFHDSSGFVGVVAQRQEVVGFALGNLEPFCTGTLFYLREMCINTAQQSKGVGTQLYHALQRELESRHVRAVYLATYRGIPAASFYEGRGFHRSDNMAFYAKRLATSPLATD</sequence>
<dbReference type="CDD" id="cd04301">
    <property type="entry name" value="NAT_SF"/>
    <property type="match status" value="1"/>
</dbReference>
<evidence type="ECO:0000313" key="2">
    <source>
        <dbReference type="EMBL" id="GGX89126.1"/>
    </source>
</evidence>
<dbReference type="SUPFAM" id="SSF55729">
    <property type="entry name" value="Acyl-CoA N-acyltransferases (Nat)"/>
    <property type="match status" value="1"/>
</dbReference>
<dbReference type="PROSITE" id="PS51186">
    <property type="entry name" value="GNAT"/>
    <property type="match status" value="1"/>
</dbReference>
<dbReference type="InterPro" id="IPR000182">
    <property type="entry name" value="GNAT_dom"/>
</dbReference>
<dbReference type="Pfam" id="PF00583">
    <property type="entry name" value="Acetyltransf_1"/>
    <property type="match status" value="1"/>
</dbReference>
<dbReference type="InterPro" id="IPR016181">
    <property type="entry name" value="Acyl_CoA_acyltransferase"/>
</dbReference>
<comment type="caution">
    <text evidence="2">The sequence shown here is derived from an EMBL/GenBank/DDBJ whole genome shotgun (WGS) entry which is preliminary data.</text>
</comment>
<dbReference type="Gene3D" id="3.40.630.30">
    <property type="match status" value="1"/>
</dbReference>
<protein>
    <recommendedName>
        <fullName evidence="1">N-acetyltransferase domain-containing protein</fullName>
    </recommendedName>
</protein>
<feature type="domain" description="N-acetyltransferase" evidence="1">
    <location>
        <begin position="1"/>
        <end position="152"/>
    </location>
</feature>
<organism evidence="2 3">
    <name type="scientific">Litchfieldella qijiaojingensis</name>
    <dbReference type="NCBI Taxonomy" id="980347"/>
    <lineage>
        <taxon>Bacteria</taxon>
        <taxon>Pseudomonadati</taxon>
        <taxon>Pseudomonadota</taxon>
        <taxon>Gammaproteobacteria</taxon>
        <taxon>Oceanospirillales</taxon>
        <taxon>Halomonadaceae</taxon>
        <taxon>Litchfieldella</taxon>
    </lineage>
</organism>
<name>A0ABQ2YNX6_9GAMM</name>
<dbReference type="RefSeq" id="WP_189467894.1">
    <property type="nucleotide sequence ID" value="NZ_BMXS01000006.1"/>
</dbReference>
<accession>A0ABQ2YNX6</accession>
<dbReference type="EMBL" id="BMXS01000006">
    <property type="protein sequence ID" value="GGX89126.1"/>
    <property type="molecule type" value="Genomic_DNA"/>
</dbReference>
<reference evidence="3" key="1">
    <citation type="journal article" date="2019" name="Int. J. Syst. Evol. Microbiol.">
        <title>The Global Catalogue of Microorganisms (GCM) 10K type strain sequencing project: providing services to taxonomists for standard genome sequencing and annotation.</title>
        <authorList>
            <consortium name="The Broad Institute Genomics Platform"/>
            <consortium name="The Broad Institute Genome Sequencing Center for Infectious Disease"/>
            <person name="Wu L."/>
            <person name="Ma J."/>
        </authorList>
    </citation>
    <scope>NUCLEOTIDE SEQUENCE [LARGE SCALE GENOMIC DNA]</scope>
    <source>
        <strain evidence="3">KCTC 22228</strain>
    </source>
</reference>